<dbReference type="EMBL" id="CACRTD010000049">
    <property type="protein sequence ID" value="VYT40814.1"/>
    <property type="molecule type" value="Genomic_DNA"/>
</dbReference>
<accession>A0A6N2WDM1</accession>
<proteinExistence type="predicted"/>
<dbReference type="AlphaFoldDB" id="A0A6N2WDM1"/>
<gene>
    <name evidence="1" type="ORF">BOLFYP28_03089</name>
</gene>
<organism evidence="1">
    <name type="scientific">Bacteroides ovatus</name>
    <dbReference type="NCBI Taxonomy" id="28116"/>
    <lineage>
        <taxon>Bacteria</taxon>
        <taxon>Pseudomonadati</taxon>
        <taxon>Bacteroidota</taxon>
        <taxon>Bacteroidia</taxon>
        <taxon>Bacteroidales</taxon>
        <taxon>Bacteroidaceae</taxon>
        <taxon>Bacteroides</taxon>
    </lineage>
</organism>
<reference evidence="1" key="1">
    <citation type="submission" date="2019-11" db="EMBL/GenBank/DDBJ databases">
        <authorList>
            <person name="Feng L."/>
        </authorList>
    </citation>
    <scope>NUCLEOTIDE SEQUENCE</scope>
    <source>
        <strain evidence="1">BovatusLFYP28</strain>
    </source>
</reference>
<sequence>MFPTIHYSNPESYVGFTSANSSKEPFSKKDKSMADTQTCSTYHTLIYKKSSKWSNVLNYIFK</sequence>
<name>A0A6N2WDM1_BACOV</name>
<evidence type="ECO:0000313" key="1">
    <source>
        <dbReference type="EMBL" id="VYT40814.1"/>
    </source>
</evidence>
<protein>
    <submittedName>
        <fullName evidence="1">Uncharacterized protein</fullName>
    </submittedName>
</protein>